<keyword evidence="6" id="KW-1185">Reference proteome</keyword>
<dbReference type="InterPro" id="IPR020472">
    <property type="entry name" value="WD40_PAC1"/>
</dbReference>
<reference evidence="6" key="1">
    <citation type="journal article" date="2011" name="Genome Res.">
        <title>Phylogeny-wide analysis of social amoeba genomes highlights ancient origins for complex intercellular communication.</title>
        <authorList>
            <person name="Heidel A.J."/>
            <person name="Lawal H.M."/>
            <person name="Felder M."/>
            <person name="Schilde C."/>
            <person name="Helps N.R."/>
            <person name="Tunggal B."/>
            <person name="Rivero F."/>
            <person name="John U."/>
            <person name="Schleicher M."/>
            <person name="Eichinger L."/>
            <person name="Platzer M."/>
            <person name="Noegel A.A."/>
            <person name="Schaap P."/>
            <person name="Gloeckner G."/>
        </authorList>
    </citation>
    <scope>NUCLEOTIDE SEQUENCE [LARGE SCALE GENOMIC DNA]</scope>
    <source>
        <strain evidence="6">SH3</strain>
    </source>
</reference>
<proteinExistence type="predicted"/>
<name>F4QBG5_CACFS</name>
<keyword evidence="2" id="KW-0677">Repeat</keyword>
<dbReference type="GO" id="GO:0005656">
    <property type="term" value="C:nuclear pre-replicative complex"/>
    <property type="evidence" value="ECO:0007669"/>
    <property type="project" value="TreeGrafter"/>
</dbReference>
<dbReference type="Gene3D" id="2.130.10.10">
    <property type="entry name" value="YVTN repeat-like/Quinoprotein amine dehydrogenase"/>
    <property type="match status" value="2"/>
</dbReference>
<dbReference type="PROSITE" id="PS50294">
    <property type="entry name" value="WD_REPEATS_REGION"/>
    <property type="match status" value="2"/>
</dbReference>
<gene>
    <name evidence="5" type="primary">wdr18</name>
    <name evidence="5" type="ORF">DFA_10811</name>
</gene>
<protein>
    <submittedName>
        <fullName evidence="5">WD40 repeat-containing protein</fullName>
    </submittedName>
</protein>
<evidence type="ECO:0000256" key="4">
    <source>
        <dbReference type="SAM" id="MobiDB-lite"/>
    </source>
</evidence>
<dbReference type="OrthoDB" id="756370at2759"/>
<dbReference type="PROSITE" id="PS50082">
    <property type="entry name" value="WD_REPEATS_2"/>
    <property type="match status" value="2"/>
</dbReference>
<dbReference type="EMBL" id="GL883027">
    <property type="protein sequence ID" value="EGG14937.1"/>
    <property type="molecule type" value="Genomic_DNA"/>
</dbReference>
<dbReference type="GO" id="GO:0006364">
    <property type="term" value="P:rRNA processing"/>
    <property type="evidence" value="ECO:0007669"/>
    <property type="project" value="TreeGrafter"/>
</dbReference>
<dbReference type="PRINTS" id="PR00320">
    <property type="entry name" value="GPROTEINBRPT"/>
</dbReference>
<feature type="compositionally biased region" description="Low complexity" evidence="4">
    <location>
        <begin position="399"/>
        <end position="421"/>
    </location>
</feature>
<dbReference type="SUPFAM" id="SSF50978">
    <property type="entry name" value="WD40 repeat-like"/>
    <property type="match status" value="1"/>
</dbReference>
<dbReference type="InterPro" id="IPR036322">
    <property type="entry name" value="WD40_repeat_dom_sf"/>
</dbReference>
<dbReference type="GeneID" id="14866801"/>
<dbReference type="InterPro" id="IPR045227">
    <property type="entry name" value="WDR18/Ipi3/RID3"/>
</dbReference>
<dbReference type="Pfam" id="PF00400">
    <property type="entry name" value="WD40"/>
    <property type="match status" value="3"/>
</dbReference>
<dbReference type="PANTHER" id="PTHR18763:SF0">
    <property type="entry name" value="WD REPEAT-CONTAINING PROTEIN 18"/>
    <property type="match status" value="1"/>
</dbReference>
<accession>F4QBG5</accession>
<dbReference type="KEGG" id="dfa:DFA_10811"/>
<evidence type="ECO:0000313" key="5">
    <source>
        <dbReference type="EMBL" id="EGG14937.1"/>
    </source>
</evidence>
<dbReference type="PANTHER" id="PTHR18763">
    <property type="entry name" value="WD-REPEAT PROTEIN 18"/>
    <property type="match status" value="1"/>
</dbReference>
<feature type="region of interest" description="Disordered" evidence="4">
    <location>
        <begin position="484"/>
        <end position="560"/>
    </location>
</feature>
<evidence type="ECO:0000256" key="2">
    <source>
        <dbReference type="ARBA" id="ARBA00022737"/>
    </source>
</evidence>
<dbReference type="STRING" id="1054147.F4QBG5"/>
<keyword evidence="1 3" id="KW-0853">WD repeat</keyword>
<evidence type="ECO:0000256" key="3">
    <source>
        <dbReference type="PROSITE-ProRule" id="PRU00221"/>
    </source>
</evidence>
<dbReference type="GO" id="GO:0006261">
    <property type="term" value="P:DNA-templated DNA replication"/>
    <property type="evidence" value="ECO:0007669"/>
    <property type="project" value="TreeGrafter"/>
</dbReference>
<evidence type="ECO:0000256" key="1">
    <source>
        <dbReference type="ARBA" id="ARBA00022574"/>
    </source>
</evidence>
<dbReference type="InterPro" id="IPR001680">
    <property type="entry name" value="WD40_rpt"/>
</dbReference>
<feature type="compositionally biased region" description="Basic and acidic residues" evidence="4">
    <location>
        <begin position="484"/>
        <end position="509"/>
    </location>
</feature>
<evidence type="ECO:0000313" key="6">
    <source>
        <dbReference type="Proteomes" id="UP000007797"/>
    </source>
</evidence>
<dbReference type="Proteomes" id="UP000007797">
    <property type="component" value="Unassembled WGS sequence"/>
</dbReference>
<feature type="repeat" description="WD" evidence="3">
    <location>
        <begin position="114"/>
        <end position="149"/>
    </location>
</feature>
<feature type="region of interest" description="Disordered" evidence="4">
    <location>
        <begin position="395"/>
        <end position="421"/>
    </location>
</feature>
<dbReference type="RefSeq" id="XP_004351453.1">
    <property type="nucleotide sequence ID" value="XM_004351401.1"/>
</dbReference>
<organism evidence="5 6">
    <name type="scientific">Cavenderia fasciculata</name>
    <name type="common">Slime mold</name>
    <name type="synonym">Dictyostelium fasciculatum</name>
    <dbReference type="NCBI Taxonomy" id="261658"/>
    <lineage>
        <taxon>Eukaryota</taxon>
        <taxon>Amoebozoa</taxon>
        <taxon>Evosea</taxon>
        <taxon>Eumycetozoa</taxon>
        <taxon>Dictyostelia</taxon>
        <taxon>Acytosteliales</taxon>
        <taxon>Cavenderiaceae</taxon>
        <taxon>Cavenderia</taxon>
    </lineage>
</organism>
<dbReference type="GO" id="GO:0120330">
    <property type="term" value="C:rixosome complex"/>
    <property type="evidence" value="ECO:0007669"/>
    <property type="project" value="TreeGrafter"/>
</dbReference>
<dbReference type="InterPro" id="IPR015943">
    <property type="entry name" value="WD40/YVTN_repeat-like_dom_sf"/>
</dbReference>
<dbReference type="SMART" id="SM00320">
    <property type="entry name" value="WD40"/>
    <property type="match status" value="5"/>
</dbReference>
<feature type="repeat" description="WD" evidence="3">
    <location>
        <begin position="276"/>
        <end position="317"/>
    </location>
</feature>
<sequence>MVVSEVITLASKDDTGIYLYDLRNGTLQTTLTNSSAVDNGVCLIGTEYVAVSQSGKALLHLYSWNKDSPMYKIPMQEKTGPLCATSDGLYCCMGTASGTIYIWETASGALVRTWEAHYNKITTITFTRDDCFLLSGGDDGVINVWTLESLLNKEESLMRTKTSFTDHSLGITSIYCGYGGSNSRVYSVSNDRTCRVWDLVQQRAITSIVFPTNLTSVVVDASETVLYVGGGDGVIYQTDLISLSQTSLDMQHSQQQQSFVTNVSNQLQQQLKKTFVSSSSKSITALNLSFDGSLLISGTLDGQCNIWDTFSRQTVRSIASLKGAITSIQVLFNPIDNLSMNQDSNRKQSNQPLQPFEKYTSDKASSNIPIKLSTLPINNQFNQLIESSLTFNNQYNPSINNNTQQQESTEESNNNNNISNNEENIANMVKEINRFKQELDKQKKLNRKLVDQMVEDSISKGDDKQQIQKQREAIMNKNLMEIEKQDKEERKKEQQEQKQKQQQQKKQEKVAAAVEQEPEEEQDLILLEKPKTPKQPKKPAQAKQSAKKVPIKALPSKAKK</sequence>
<dbReference type="AlphaFoldDB" id="F4QBG5"/>
<dbReference type="OMA" id="WEAHYNK"/>